<dbReference type="AlphaFoldDB" id="A0A2I4C792"/>
<dbReference type="RefSeq" id="XP_013875867.1">
    <property type="nucleotide sequence ID" value="XM_014020413.1"/>
</dbReference>
<keyword evidence="2" id="KW-0677">Repeat</keyword>
<gene>
    <name evidence="5" type="primary">LOC106525993</name>
</gene>
<protein>
    <submittedName>
        <fullName evidence="5">L-rhamnose-binding lectin CSL2</fullName>
    </submittedName>
</protein>
<name>A0A2I4C792_AUSLI</name>
<feature type="domain" description="SUEL-type lectin" evidence="3">
    <location>
        <begin position="13"/>
        <end position="96"/>
    </location>
</feature>
<dbReference type="InterPro" id="IPR000922">
    <property type="entry name" value="Lectin_gal-bd_dom"/>
</dbReference>
<dbReference type="GeneID" id="106525993"/>
<dbReference type="CDD" id="cd22833">
    <property type="entry name" value="Gal_Rha_Lectin_CSL1-2_RBL_SML_rpt1"/>
    <property type="match status" value="1"/>
</dbReference>
<organism evidence="4 5">
    <name type="scientific">Austrofundulus limnaeus</name>
    <name type="common">Annual killifish</name>
    <dbReference type="NCBI Taxonomy" id="52670"/>
    <lineage>
        <taxon>Eukaryota</taxon>
        <taxon>Metazoa</taxon>
        <taxon>Chordata</taxon>
        <taxon>Craniata</taxon>
        <taxon>Vertebrata</taxon>
        <taxon>Euteleostomi</taxon>
        <taxon>Actinopterygii</taxon>
        <taxon>Neopterygii</taxon>
        <taxon>Teleostei</taxon>
        <taxon>Neoteleostei</taxon>
        <taxon>Acanthomorphata</taxon>
        <taxon>Ovalentaria</taxon>
        <taxon>Atherinomorphae</taxon>
        <taxon>Cyprinodontiformes</taxon>
        <taxon>Rivulidae</taxon>
        <taxon>Austrofundulus</taxon>
    </lineage>
</organism>
<dbReference type="PANTHER" id="PTHR46780">
    <property type="entry name" value="PROTEIN EVA-1"/>
    <property type="match status" value="1"/>
</dbReference>
<evidence type="ECO:0000259" key="3">
    <source>
        <dbReference type="PROSITE" id="PS50228"/>
    </source>
</evidence>
<evidence type="ECO:0000256" key="2">
    <source>
        <dbReference type="ARBA" id="ARBA00022737"/>
    </source>
</evidence>
<dbReference type="OrthoDB" id="1100386at2759"/>
<feature type="domain" description="SUEL-type lectin" evidence="3">
    <location>
        <begin position="103"/>
        <end position="192"/>
    </location>
</feature>
<keyword evidence="1" id="KW-0430">Lectin</keyword>
<dbReference type="PROSITE" id="PS50228">
    <property type="entry name" value="SUEL_LECTIN"/>
    <property type="match status" value="2"/>
</dbReference>
<dbReference type="Gene3D" id="2.60.120.740">
    <property type="match status" value="2"/>
</dbReference>
<dbReference type="Pfam" id="PF02140">
    <property type="entry name" value="SUEL_Lectin"/>
    <property type="match status" value="2"/>
</dbReference>
<dbReference type="GO" id="GO:0030246">
    <property type="term" value="F:carbohydrate binding"/>
    <property type="evidence" value="ECO:0007669"/>
    <property type="project" value="UniProtKB-KW"/>
</dbReference>
<keyword evidence="4" id="KW-1185">Reference proteome</keyword>
<evidence type="ECO:0000313" key="5">
    <source>
        <dbReference type="RefSeq" id="XP_013875867.1"/>
    </source>
</evidence>
<dbReference type="KEGG" id="alim:106525993"/>
<evidence type="ECO:0000256" key="1">
    <source>
        <dbReference type="ARBA" id="ARBA00022734"/>
    </source>
</evidence>
<dbReference type="Proteomes" id="UP000192220">
    <property type="component" value="Unplaced"/>
</dbReference>
<dbReference type="FunFam" id="2.60.120.740:FF:000001">
    <property type="entry name" value="Adhesion G protein-coupled receptor L2"/>
    <property type="match status" value="1"/>
</dbReference>
<accession>A0A2I4C792</accession>
<sequence>MVTTCEECMPHRLSCEPDGVISVQTSLYGRADRVTCSEGKSQKVVLNTHCSLVGVVDQVKKRCNGKKVCELSSKIFRGSDPCRGTAKYLQTTYTCLPAFHLKTCEHSLAHLQCAAGLVISVYGADYGRRDQTTCSFGRPYSQIKNTACSSPSSKVSDSCQGKNSCVIRASSSVFGDPCRGTFKYLEVAYTCQFPQYISNHV</sequence>
<dbReference type="InParanoid" id="A0A2I4C792"/>
<proteinExistence type="predicted"/>
<dbReference type="InterPro" id="IPR043159">
    <property type="entry name" value="Lectin_gal-bd_sf"/>
</dbReference>
<evidence type="ECO:0000313" key="4">
    <source>
        <dbReference type="Proteomes" id="UP000192220"/>
    </source>
</evidence>
<reference evidence="5" key="1">
    <citation type="submission" date="2025-08" db="UniProtKB">
        <authorList>
            <consortium name="RefSeq"/>
        </authorList>
    </citation>
    <scope>IDENTIFICATION</scope>
    <source>
        <strain evidence="5">Quisiro</strain>
        <tissue evidence="5">Liver</tissue>
    </source>
</reference>